<name>A0AAD7U100_9APHY</name>
<dbReference type="EMBL" id="JAPEVG010000024">
    <property type="protein sequence ID" value="KAJ8495429.1"/>
    <property type="molecule type" value="Genomic_DNA"/>
</dbReference>
<dbReference type="AlphaFoldDB" id="A0AAD7U100"/>
<feature type="region of interest" description="Disordered" evidence="1">
    <location>
        <begin position="111"/>
        <end position="135"/>
    </location>
</feature>
<protein>
    <submittedName>
        <fullName evidence="2">Uncharacterized protein</fullName>
    </submittedName>
</protein>
<dbReference type="Proteomes" id="UP001215151">
    <property type="component" value="Unassembled WGS sequence"/>
</dbReference>
<reference evidence="2" key="1">
    <citation type="submission" date="2022-11" db="EMBL/GenBank/DDBJ databases">
        <title>Genome Sequence of Cubamyces cubensis.</title>
        <authorList>
            <person name="Buettner E."/>
        </authorList>
    </citation>
    <scope>NUCLEOTIDE SEQUENCE</scope>
    <source>
        <strain evidence="2">MPL-01</strain>
    </source>
</reference>
<sequence>MATLEFPNFPVVNPPKDLPDGKQTLSLTEHHPMPGMDDYLTSGINNESIAGTTDSTIPTYTICKIVEDLAPSFQSEERRRVHRVYRVKMRVNSTGEILTVVCKKGERAAHLHGPAANSPCQARDQRGLGTSDSGT</sequence>
<keyword evidence="3" id="KW-1185">Reference proteome</keyword>
<feature type="region of interest" description="Disordered" evidence="1">
    <location>
        <begin position="1"/>
        <end position="24"/>
    </location>
</feature>
<evidence type="ECO:0000313" key="2">
    <source>
        <dbReference type="EMBL" id="KAJ8495429.1"/>
    </source>
</evidence>
<organism evidence="2 3">
    <name type="scientific">Trametes cubensis</name>
    <dbReference type="NCBI Taxonomy" id="1111947"/>
    <lineage>
        <taxon>Eukaryota</taxon>
        <taxon>Fungi</taxon>
        <taxon>Dikarya</taxon>
        <taxon>Basidiomycota</taxon>
        <taxon>Agaricomycotina</taxon>
        <taxon>Agaricomycetes</taxon>
        <taxon>Polyporales</taxon>
        <taxon>Polyporaceae</taxon>
        <taxon>Trametes</taxon>
    </lineage>
</organism>
<evidence type="ECO:0000313" key="3">
    <source>
        <dbReference type="Proteomes" id="UP001215151"/>
    </source>
</evidence>
<gene>
    <name evidence="2" type="ORF">ONZ51_g1698</name>
</gene>
<accession>A0AAD7U100</accession>
<comment type="caution">
    <text evidence="2">The sequence shown here is derived from an EMBL/GenBank/DDBJ whole genome shotgun (WGS) entry which is preliminary data.</text>
</comment>
<evidence type="ECO:0000256" key="1">
    <source>
        <dbReference type="SAM" id="MobiDB-lite"/>
    </source>
</evidence>
<proteinExistence type="predicted"/>